<protein>
    <submittedName>
        <fullName evidence="1">LEA type 2 family protein</fullName>
    </submittedName>
</protein>
<dbReference type="Proteomes" id="UP000580839">
    <property type="component" value="Unassembled WGS sequence"/>
</dbReference>
<comment type="caution">
    <text evidence="1">The sequence shown here is derived from an EMBL/GenBank/DDBJ whole genome shotgun (WGS) entry which is preliminary data.</text>
</comment>
<evidence type="ECO:0000313" key="1">
    <source>
        <dbReference type="EMBL" id="NOT33365.1"/>
    </source>
</evidence>
<dbReference type="SUPFAM" id="SSF117070">
    <property type="entry name" value="LEA14-like"/>
    <property type="match status" value="1"/>
</dbReference>
<dbReference type="EMBL" id="JABFRW010000044">
    <property type="protein sequence ID" value="NOT33365.1"/>
    <property type="molecule type" value="Genomic_DNA"/>
</dbReference>
<dbReference type="AlphaFoldDB" id="A0A849SN95"/>
<evidence type="ECO:0000313" key="2">
    <source>
        <dbReference type="Proteomes" id="UP000580839"/>
    </source>
</evidence>
<sequence>MKATLDTDSSVRRVPRASAVWQGARARGSVMLAVAAAAAIVTGCTALQELAALRNVVFAFDRVADVRVAGIAIGEGASYSRLSVADLARVAAAVASRNVPLELVAHVSASNPAENRVAARLVNVDWTLFVDDRRLLSGVVNESRSIAPGSIADLPVPIRFDLYELSQGGARDLFETALAIAGYGTRARELRFELLPRIETTLGPIQYPTPVVIRRAAR</sequence>
<accession>A0A849SN95</accession>
<proteinExistence type="predicted"/>
<organism evidence="1 2">
    <name type="scientific">Eiseniibacteriota bacterium</name>
    <dbReference type="NCBI Taxonomy" id="2212470"/>
    <lineage>
        <taxon>Bacteria</taxon>
        <taxon>Candidatus Eiseniibacteriota</taxon>
    </lineage>
</organism>
<reference evidence="1 2" key="1">
    <citation type="submission" date="2020-04" db="EMBL/GenBank/DDBJ databases">
        <title>Metagenomic profiling of ammonia- and methane-oxidizing microorganisms in a Dutch drinking water treatment plant.</title>
        <authorList>
            <person name="Poghosyan L."/>
            <person name="Leucker S."/>
        </authorList>
    </citation>
    <scope>NUCLEOTIDE SEQUENCE [LARGE SCALE GENOMIC DNA]</scope>
    <source>
        <strain evidence="1">S-RSF-IL-03</strain>
    </source>
</reference>
<dbReference type="Gene3D" id="2.60.40.1820">
    <property type="match status" value="1"/>
</dbReference>
<gene>
    <name evidence="1" type="ORF">HOP12_04250</name>
</gene>
<name>A0A849SN95_UNCEI</name>